<accession>A0AAW1TE87</accession>
<evidence type="ECO:0000256" key="2">
    <source>
        <dbReference type="ARBA" id="ARBA00010186"/>
    </source>
</evidence>
<dbReference type="PANTHER" id="PTHR11225:SF4">
    <property type="entry name" value="NUCLEAR PORE COMPLEX PROTEIN NUP93"/>
    <property type="match status" value="1"/>
</dbReference>
<comment type="subcellular location">
    <subcellularLocation>
        <location evidence="1">Nucleus envelope</location>
    </subcellularLocation>
    <subcellularLocation>
        <location evidence="4">Nucleus</location>
        <location evidence="4">Nuclear pore complex</location>
    </subcellularLocation>
</comment>
<dbReference type="GO" id="GO:0016973">
    <property type="term" value="P:poly(A)+ mRNA export from nucleus"/>
    <property type="evidence" value="ECO:0007669"/>
    <property type="project" value="TreeGrafter"/>
</dbReference>
<comment type="similarity">
    <text evidence="2 4">Belongs to the nucleoporin interacting component (NIC) family.</text>
</comment>
<keyword evidence="6" id="KW-1185">Reference proteome</keyword>
<proteinExistence type="inferred from homology"/>
<dbReference type="GO" id="GO:0017056">
    <property type="term" value="F:structural constituent of nuclear pore"/>
    <property type="evidence" value="ECO:0007669"/>
    <property type="project" value="InterPro"/>
</dbReference>
<dbReference type="GO" id="GO:0006606">
    <property type="term" value="P:protein import into nucleus"/>
    <property type="evidence" value="ECO:0007669"/>
    <property type="project" value="TreeGrafter"/>
</dbReference>
<dbReference type="EMBL" id="JALJOV010000106">
    <property type="protein sequence ID" value="KAK9867148.1"/>
    <property type="molecule type" value="Genomic_DNA"/>
</dbReference>
<gene>
    <name evidence="5" type="ORF">WJX84_008824</name>
</gene>
<comment type="caution">
    <text evidence="5">The sequence shown here is derived from an EMBL/GenBank/DDBJ whole genome shotgun (WGS) entry which is preliminary data.</text>
</comment>
<name>A0AAW1TE87_9CHLO</name>
<protein>
    <recommendedName>
        <fullName evidence="4">Nuclear pore protein</fullName>
    </recommendedName>
</protein>
<evidence type="ECO:0000313" key="5">
    <source>
        <dbReference type="EMBL" id="KAK9867148.1"/>
    </source>
</evidence>
<dbReference type="Pfam" id="PF04097">
    <property type="entry name" value="Nic96"/>
    <property type="match status" value="1"/>
</dbReference>
<evidence type="ECO:0000256" key="3">
    <source>
        <dbReference type="ARBA" id="ARBA00023242"/>
    </source>
</evidence>
<dbReference type="PANTHER" id="PTHR11225">
    <property type="entry name" value="NUCLEAR PORE COMPLEX PROTEIN NUP93 NUCLEOPORIN NUP93 DEAD EYE PROTEIN"/>
    <property type="match status" value="1"/>
</dbReference>
<keyword evidence="3 4" id="KW-0539">Nucleus</keyword>
<dbReference type="Proteomes" id="UP001485043">
    <property type="component" value="Unassembled WGS sequence"/>
</dbReference>
<sequence length="824" mass="90426">MNSNWDQLLQNSEALASRDAHGLPRIDRDIPQLEQLSQKLRSRTQRLDNSADQIAATRLLAQEGFNAQRLETSLQAFEIKPTHEDVFDVHANSVEEYLQRLHEMTVTTAIQAAQQDTATAFEAFMDRSMEQEWAAEKRRLFSESLPQAASIELLPSQASLTGHAVPGFMGAVAQLQGRERAYAETVHALNDAQASGQAFDAIASFSAACTSQPTGDQRTSIQRCWDLLDAVVSPAESIPVTANRAVDRAAAMVEGARRYLEVGHVQHVQGAIQASRIQARLGGEPSRMAQIQAFLRLRMADAGPLDFDTPGGGGTDTTWPTIFYCLRCGYHDEALQKAEGLEGSSGQSRGSRFAKALRDWLQPKRSAGGASGALGSMWSEVERLHRQSGPRQPITFRYKLLLHAILAGGKASANTVMREATTLLTTIEDFMWVLLSMVKPASSSQSSSAMFGGSPSFSEGPHREAYRLSDLQEYLSDPKWGAEHYSHGGREPLLYVTVLLLSLQFRRAVGFLARHKLTDAFRIDAPHFAIAMLAHEVGDVGGEGPAVGVDWCELLHSYGLRRAQHLPAVALEYSRQAVRAGKGGLSYQASLLRELLVQSQAFGFFVGSSGQGGQGGAMERFSPNEKERRRLVGMVAEECAREAQSEWAIELFRYAGQPARALRIISHLFSDRLEPALSDPASDEKAEEYQRRGNDAAQAMVSTMSHEDGAEKEAFEQLKIVRQMLQAHSRRDTGQVTSCAQRLQFLPQEDYRVQACKAAVQRLHSAVLDRLPSILLVAAIAQQVSAVQGMPGGLRVLANFAGELGPRLPRHICDQIIDLYTQVA</sequence>
<evidence type="ECO:0000256" key="4">
    <source>
        <dbReference type="RuleBase" id="RU364035"/>
    </source>
</evidence>
<dbReference type="InterPro" id="IPR007231">
    <property type="entry name" value="Nucleoporin_int_Nup93/Nic96"/>
</dbReference>
<organism evidence="5 6">
    <name type="scientific">Apatococcus fuscideae</name>
    <dbReference type="NCBI Taxonomy" id="2026836"/>
    <lineage>
        <taxon>Eukaryota</taxon>
        <taxon>Viridiplantae</taxon>
        <taxon>Chlorophyta</taxon>
        <taxon>core chlorophytes</taxon>
        <taxon>Trebouxiophyceae</taxon>
        <taxon>Chlorellales</taxon>
        <taxon>Chlorellaceae</taxon>
        <taxon>Apatococcus</taxon>
    </lineage>
</organism>
<evidence type="ECO:0000256" key="1">
    <source>
        <dbReference type="ARBA" id="ARBA00004259"/>
    </source>
</evidence>
<keyword evidence="4" id="KW-0811">Translocation</keyword>
<keyword evidence="4" id="KW-0813">Transport</keyword>
<dbReference type="AlphaFoldDB" id="A0AAW1TE87"/>
<keyword evidence="4" id="KW-0906">Nuclear pore complex</keyword>
<dbReference type="GO" id="GO:0005643">
    <property type="term" value="C:nuclear pore"/>
    <property type="evidence" value="ECO:0007669"/>
    <property type="project" value="UniProtKB-SubCell"/>
</dbReference>
<evidence type="ECO:0000313" key="6">
    <source>
        <dbReference type="Proteomes" id="UP001485043"/>
    </source>
</evidence>
<reference evidence="5 6" key="1">
    <citation type="journal article" date="2024" name="Nat. Commun.">
        <title>Phylogenomics reveals the evolutionary origins of lichenization in chlorophyte algae.</title>
        <authorList>
            <person name="Puginier C."/>
            <person name="Libourel C."/>
            <person name="Otte J."/>
            <person name="Skaloud P."/>
            <person name="Haon M."/>
            <person name="Grisel S."/>
            <person name="Petersen M."/>
            <person name="Berrin J.G."/>
            <person name="Delaux P.M."/>
            <person name="Dal Grande F."/>
            <person name="Keller J."/>
        </authorList>
    </citation>
    <scope>NUCLEOTIDE SEQUENCE [LARGE SCALE GENOMIC DNA]</scope>
    <source>
        <strain evidence="5 6">SAG 2523</strain>
    </source>
</reference>
<keyword evidence="4" id="KW-0653">Protein transport</keyword>
<keyword evidence="4" id="KW-0472">Membrane</keyword>
<keyword evidence="4" id="KW-0509">mRNA transport</keyword>